<dbReference type="OrthoDB" id="3254362at2"/>
<name>A0A2A3YNU6_9MICO</name>
<evidence type="ECO:0000313" key="2">
    <source>
        <dbReference type="EMBL" id="PCC40961.1"/>
    </source>
</evidence>
<dbReference type="Proteomes" id="UP000218598">
    <property type="component" value="Unassembled WGS sequence"/>
</dbReference>
<keyword evidence="3" id="KW-1185">Reference proteome</keyword>
<evidence type="ECO:0000256" key="1">
    <source>
        <dbReference type="SAM" id="MobiDB-lite"/>
    </source>
</evidence>
<gene>
    <name evidence="2" type="ORF">CIK66_01335</name>
</gene>
<accession>A0A2A3YNU6</accession>
<dbReference type="AlphaFoldDB" id="A0A2A3YNU6"/>
<proteinExistence type="predicted"/>
<reference evidence="2 3" key="1">
    <citation type="journal article" date="2017" name="Elife">
        <title>Extensive horizontal gene transfer in cheese-associated bacteria.</title>
        <authorList>
            <person name="Bonham K.S."/>
            <person name="Wolfe B.E."/>
            <person name="Dutton R.J."/>
        </authorList>
    </citation>
    <scope>NUCLEOTIDE SEQUENCE [LARGE SCALE GENOMIC DNA]</scope>
    <source>
        <strain evidence="2 3">341_9</strain>
    </source>
</reference>
<dbReference type="RefSeq" id="WP_096165410.1">
    <property type="nucleotide sequence ID" value="NZ_JBQQKG010000010.1"/>
</dbReference>
<sequence>MSAQGDQEDWTRHRQEVFEAKEQALHAARQAEHEKATTMIREAITRFREAGIAPVPLRAKPYAGPGTIRTALEGWYLKKDRTLAVDTEGRYYVMRVDGGLRSRLQGATPEPRPAPLVVGRGARDGDSFDLPELLQMRLEDPVRP</sequence>
<feature type="region of interest" description="Disordered" evidence="1">
    <location>
        <begin position="102"/>
        <end position="134"/>
    </location>
</feature>
<protein>
    <submittedName>
        <fullName evidence="2">Uncharacterized protein</fullName>
    </submittedName>
</protein>
<organism evidence="2 3">
    <name type="scientific">Brachybacterium alimentarium</name>
    <dbReference type="NCBI Taxonomy" id="47845"/>
    <lineage>
        <taxon>Bacteria</taxon>
        <taxon>Bacillati</taxon>
        <taxon>Actinomycetota</taxon>
        <taxon>Actinomycetes</taxon>
        <taxon>Micrococcales</taxon>
        <taxon>Dermabacteraceae</taxon>
        <taxon>Brachybacterium</taxon>
    </lineage>
</organism>
<dbReference type="GeneID" id="95327594"/>
<comment type="caution">
    <text evidence="2">The sequence shown here is derived from an EMBL/GenBank/DDBJ whole genome shotgun (WGS) entry which is preliminary data.</text>
</comment>
<evidence type="ECO:0000313" key="3">
    <source>
        <dbReference type="Proteomes" id="UP000218598"/>
    </source>
</evidence>
<dbReference type="EMBL" id="NRGR01000004">
    <property type="protein sequence ID" value="PCC40961.1"/>
    <property type="molecule type" value="Genomic_DNA"/>
</dbReference>